<dbReference type="InterPro" id="IPR035994">
    <property type="entry name" value="Nucleoside_phosphorylase_sf"/>
</dbReference>
<dbReference type="GO" id="GO:0009116">
    <property type="term" value="P:nucleoside metabolic process"/>
    <property type="evidence" value="ECO:0007669"/>
    <property type="project" value="InterPro"/>
</dbReference>
<evidence type="ECO:0000313" key="2">
    <source>
        <dbReference type="EMBL" id="MBB5870198.1"/>
    </source>
</evidence>
<sequence>MLLTGAVRADRPLIVVALPEEAAHLRTDLPILLTGVGKVEAATAVASLLASGPRPKEIINLGTAGALRAGLTGTFEVSKVIQHDFNSAALLAVTGHLFGTPLELVGPGLVLATGDVFVSDPVLKDALAEQADLVDMEGYAVASAAAAHGVPVRMIKHVSDDAGEGAGASWPTTVDACARELAAWLAGHPESAA</sequence>
<feature type="domain" description="Nucleoside phosphorylase" evidence="1">
    <location>
        <begin position="110"/>
        <end position="180"/>
    </location>
</feature>
<dbReference type="Proteomes" id="UP000587527">
    <property type="component" value="Unassembled WGS sequence"/>
</dbReference>
<dbReference type="Pfam" id="PF01048">
    <property type="entry name" value="PNP_UDP_1"/>
    <property type="match status" value="2"/>
</dbReference>
<proteinExistence type="predicted"/>
<keyword evidence="3" id="KW-1185">Reference proteome</keyword>
<keyword evidence="2" id="KW-0378">Hydrolase</keyword>
<comment type="caution">
    <text evidence="2">The sequence shown here is derived from an EMBL/GenBank/DDBJ whole genome shotgun (WGS) entry which is preliminary data.</text>
</comment>
<gene>
    <name evidence="2" type="ORF">F4553_003577</name>
</gene>
<dbReference type="GO" id="GO:0008782">
    <property type="term" value="F:adenosylhomocysteine nucleosidase activity"/>
    <property type="evidence" value="ECO:0007669"/>
    <property type="project" value="UniProtKB-EC"/>
</dbReference>
<evidence type="ECO:0000259" key="1">
    <source>
        <dbReference type="Pfam" id="PF01048"/>
    </source>
</evidence>
<dbReference type="PANTHER" id="PTHR46832:SF1">
    <property type="entry name" value="5'-METHYLTHIOADENOSINE_S-ADENOSYLHOMOCYSTEINE NUCLEOSIDASE"/>
    <property type="match status" value="1"/>
</dbReference>
<keyword evidence="2" id="KW-0326">Glycosidase</keyword>
<dbReference type="NCBIfam" id="NF004168">
    <property type="entry name" value="PRK05634.1"/>
    <property type="match status" value="1"/>
</dbReference>
<organism evidence="2 3">
    <name type="scientific">Allocatelliglobosispora scoriae</name>
    <dbReference type="NCBI Taxonomy" id="643052"/>
    <lineage>
        <taxon>Bacteria</taxon>
        <taxon>Bacillati</taxon>
        <taxon>Actinomycetota</taxon>
        <taxon>Actinomycetes</taxon>
        <taxon>Micromonosporales</taxon>
        <taxon>Micromonosporaceae</taxon>
        <taxon>Allocatelliglobosispora</taxon>
    </lineage>
</organism>
<dbReference type="GO" id="GO:0005829">
    <property type="term" value="C:cytosol"/>
    <property type="evidence" value="ECO:0007669"/>
    <property type="project" value="TreeGrafter"/>
</dbReference>
<dbReference type="Gene3D" id="3.40.50.1580">
    <property type="entry name" value="Nucleoside phosphorylase domain"/>
    <property type="match status" value="1"/>
</dbReference>
<dbReference type="GO" id="GO:0008930">
    <property type="term" value="F:methylthioadenosine nucleosidase activity"/>
    <property type="evidence" value="ECO:0007669"/>
    <property type="project" value="TreeGrafter"/>
</dbReference>
<name>A0A841BS20_9ACTN</name>
<dbReference type="RefSeq" id="WP_184837416.1">
    <property type="nucleotide sequence ID" value="NZ_JACHMN010000002.1"/>
</dbReference>
<dbReference type="SUPFAM" id="SSF53167">
    <property type="entry name" value="Purine and uridine phosphorylases"/>
    <property type="match status" value="1"/>
</dbReference>
<dbReference type="AlphaFoldDB" id="A0A841BS20"/>
<dbReference type="GO" id="GO:0019284">
    <property type="term" value="P:L-methionine salvage from S-adenosylmethionine"/>
    <property type="evidence" value="ECO:0007669"/>
    <property type="project" value="TreeGrafter"/>
</dbReference>
<reference evidence="2 3" key="1">
    <citation type="submission" date="2020-08" db="EMBL/GenBank/DDBJ databases">
        <title>Sequencing the genomes of 1000 actinobacteria strains.</title>
        <authorList>
            <person name="Klenk H.-P."/>
        </authorList>
    </citation>
    <scope>NUCLEOTIDE SEQUENCE [LARGE SCALE GENOMIC DNA]</scope>
    <source>
        <strain evidence="2 3">DSM 45362</strain>
    </source>
</reference>
<protein>
    <submittedName>
        <fullName evidence="2">Adenosylhomocysteine nucleosidase</fullName>
        <ecNumber evidence="2">3.2.2.9</ecNumber>
    </submittedName>
</protein>
<dbReference type="PANTHER" id="PTHR46832">
    <property type="entry name" value="5'-METHYLTHIOADENOSINE/S-ADENOSYLHOMOCYSTEINE NUCLEOSIDASE"/>
    <property type="match status" value="1"/>
</dbReference>
<accession>A0A841BS20</accession>
<dbReference type="EMBL" id="JACHMN010000002">
    <property type="protein sequence ID" value="MBB5870198.1"/>
    <property type="molecule type" value="Genomic_DNA"/>
</dbReference>
<dbReference type="InterPro" id="IPR000845">
    <property type="entry name" value="Nucleoside_phosphorylase_d"/>
</dbReference>
<feature type="domain" description="Nucleoside phosphorylase" evidence="1">
    <location>
        <begin position="31"/>
        <end position="89"/>
    </location>
</feature>
<dbReference type="EC" id="3.2.2.9" evidence="2"/>
<evidence type="ECO:0000313" key="3">
    <source>
        <dbReference type="Proteomes" id="UP000587527"/>
    </source>
</evidence>